<sequence>MIKEDFNRIKGSSMPKIQIKQDRFEPKKEETAFPCGRHLCEKSVLYYQTCVSKCESDLFCSAADRLIGELQKARTLCELKQVLDMMNSLLTSSAAKELSLAEIVKSSNANKKPDHECDC</sequence>
<proteinExistence type="predicted"/>
<name>A0A645C9C3_9ZZZZ</name>
<dbReference type="EMBL" id="VSSQ01024606">
    <property type="protein sequence ID" value="MPM72214.1"/>
    <property type="molecule type" value="Genomic_DNA"/>
</dbReference>
<dbReference type="AlphaFoldDB" id="A0A645C9C3"/>
<organism evidence="1">
    <name type="scientific">bioreactor metagenome</name>
    <dbReference type="NCBI Taxonomy" id="1076179"/>
    <lineage>
        <taxon>unclassified sequences</taxon>
        <taxon>metagenomes</taxon>
        <taxon>ecological metagenomes</taxon>
    </lineage>
</organism>
<comment type="caution">
    <text evidence="1">The sequence shown here is derived from an EMBL/GenBank/DDBJ whole genome shotgun (WGS) entry which is preliminary data.</text>
</comment>
<protein>
    <submittedName>
        <fullName evidence="1">Uncharacterized protein</fullName>
    </submittedName>
</protein>
<evidence type="ECO:0000313" key="1">
    <source>
        <dbReference type="EMBL" id="MPM72214.1"/>
    </source>
</evidence>
<reference evidence="1" key="1">
    <citation type="submission" date="2019-08" db="EMBL/GenBank/DDBJ databases">
        <authorList>
            <person name="Kucharzyk K."/>
            <person name="Murdoch R.W."/>
            <person name="Higgins S."/>
            <person name="Loffler F."/>
        </authorList>
    </citation>
    <scope>NUCLEOTIDE SEQUENCE</scope>
</reference>
<accession>A0A645C9C3</accession>
<gene>
    <name evidence="1" type="ORF">SDC9_119187</name>
</gene>